<proteinExistence type="predicted"/>
<keyword evidence="4 6" id="KW-1133">Transmembrane helix</keyword>
<protein>
    <submittedName>
        <fullName evidence="9">FtsX-like permease family protein</fullName>
    </submittedName>
</protein>
<feature type="transmembrane region" description="Helical" evidence="6">
    <location>
        <begin position="393"/>
        <end position="412"/>
    </location>
</feature>
<dbReference type="InterPro" id="IPR003838">
    <property type="entry name" value="ABC3_permease_C"/>
</dbReference>
<dbReference type="Pfam" id="PF02687">
    <property type="entry name" value="FtsX"/>
    <property type="match status" value="2"/>
</dbReference>
<keyword evidence="10" id="KW-1185">Reference proteome</keyword>
<dbReference type="EMBL" id="JBHTBW010000080">
    <property type="protein sequence ID" value="MFC7443107.1"/>
    <property type="molecule type" value="Genomic_DNA"/>
</dbReference>
<evidence type="ECO:0000313" key="9">
    <source>
        <dbReference type="EMBL" id="MFC7443107.1"/>
    </source>
</evidence>
<keyword evidence="2" id="KW-1003">Cell membrane</keyword>
<feature type="domain" description="MacB-like periplasmic core" evidence="8">
    <location>
        <begin position="20"/>
        <end position="206"/>
    </location>
</feature>
<evidence type="ECO:0000313" key="10">
    <source>
        <dbReference type="Proteomes" id="UP001596500"/>
    </source>
</evidence>
<dbReference type="PANTHER" id="PTHR30287:SF2">
    <property type="entry name" value="BLL1001 PROTEIN"/>
    <property type="match status" value="1"/>
</dbReference>
<evidence type="ECO:0000256" key="4">
    <source>
        <dbReference type="ARBA" id="ARBA00022989"/>
    </source>
</evidence>
<organism evidence="9 10">
    <name type="scientific">Laceyella putida</name>
    <dbReference type="NCBI Taxonomy" id="110101"/>
    <lineage>
        <taxon>Bacteria</taxon>
        <taxon>Bacillati</taxon>
        <taxon>Bacillota</taxon>
        <taxon>Bacilli</taxon>
        <taxon>Bacillales</taxon>
        <taxon>Thermoactinomycetaceae</taxon>
        <taxon>Laceyella</taxon>
    </lineage>
</organism>
<feature type="domain" description="MacB-like periplasmic core" evidence="8">
    <location>
        <begin position="481"/>
        <end position="702"/>
    </location>
</feature>
<dbReference type="PANTHER" id="PTHR30287">
    <property type="entry name" value="MEMBRANE COMPONENT OF PREDICTED ABC SUPERFAMILY METABOLITE UPTAKE TRANSPORTER"/>
    <property type="match status" value="1"/>
</dbReference>
<feature type="domain" description="ABC3 transporter permease C-terminal" evidence="7">
    <location>
        <begin position="254"/>
        <end position="373"/>
    </location>
</feature>
<feature type="transmembrane region" description="Helical" evidence="6">
    <location>
        <begin position="250"/>
        <end position="270"/>
    </location>
</feature>
<evidence type="ECO:0000256" key="5">
    <source>
        <dbReference type="ARBA" id="ARBA00023136"/>
    </source>
</evidence>
<comment type="caution">
    <text evidence="9">The sequence shown here is derived from an EMBL/GenBank/DDBJ whole genome shotgun (WGS) entry which is preliminary data.</text>
</comment>
<sequence length="857" mass="94106">MKLALSIAWKYLKSHTGRNLLTSMGVALGVALATALLVANHSAQQSLTVQIEKRYGKYDIQFGYTSNGSYISNEKLESFKQKANQAVYSKVYIPYLKEIPKEVLNQPTSWGVEENSPEMKLYPLEQGRYPKQGAEVALSSAYATRKKIGVGNLISFSFPPYGNKTVRVVGILGTPVSRSGNMSFFPLEWLQEVFHHQGQSNLIQVTLLNKDPLYKSYLLTELKNDFPKVRVDARTYVDKSYEKMNVFRPLTYGLGFIALLVSSVLVLGSFNLSVRTRMKQWASLRAIGMNSGSIFSIIINEALMIGLLGTVAGLVVGCLLSSQALAVINRWLEIKQTQVEIQGATLVAVGVFGMLLSVMGSIFPALKAKNVPPAQVLRPETNGTILAKQKKNLFGFLLLGLGILLGMSSQFVPRSESMGLIVSGTSSILMSVGFLLSISNLVSLSTQFLSLITKPIILTRIAARNIIRYRDRSGFAVMTLALGLAIGVAAYVFIQSSMSTLESKMKEQFPSDLLVRLSGSDESTLLPQKVGEQIKQFPGVDQLARVSQTPAKLINYNKNKMDPIWIQFVDQRKDDPVTIDSIEIWPIDEKPLTRLLGLKLKDSGQPMPNLRPGQGIMTKEMAGYLGLKAGDLIQVQSRLSGYKAEIKIIGILEKYPKSVGVPFVLVDHDWGMRLTGAKGYNEFHIDLDSTPSSVKVEDQVKHILSKQPGAEYLSFTKALNEQKNMFRQQLLLIKALIAIIMGISGIGLVNAILSSLYDRRVEMGILKAIGTTPSQLFGITCMEGMYLGIGSGVMGISGGILLAYILLNTMEFSRLVIPWAVLLVIFLSSITLGIVAAGIANLWAKRLLSVQVIKEIV</sequence>
<keyword evidence="3 6" id="KW-0812">Transmembrane</keyword>
<feature type="transmembrane region" description="Helical" evidence="6">
    <location>
        <begin position="819"/>
        <end position="844"/>
    </location>
</feature>
<reference evidence="10" key="1">
    <citation type="journal article" date="2019" name="Int. J. Syst. Evol. Microbiol.">
        <title>The Global Catalogue of Microorganisms (GCM) 10K type strain sequencing project: providing services to taxonomists for standard genome sequencing and annotation.</title>
        <authorList>
            <consortium name="The Broad Institute Genomics Platform"/>
            <consortium name="The Broad Institute Genome Sequencing Center for Infectious Disease"/>
            <person name="Wu L."/>
            <person name="Ma J."/>
        </authorList>
    </citation>
    <scope>NUCLEOTIDE SEQUENCE [LARGE SCALE GENOMIC DNA]</scope>
    <source>
        <strain evidence="10">CGMCC 1.12942</strain>
    </source>
</reference>
<evidence type="ECO:0000259" key="7">
    <source>
        <dbReference type="Pfam" id="PF02687"/>
    </source>
</evidence>
<dbReference type="Proteomes" id="UP001596500">
    <property type="component" value="Unassembled WGS sequence"/>
</dbReference>
<dbReference type="Pfam" id="PF12704">
    <property type="entry name" value="MacB_PCD"/>
    <property type="match status" value="2"/>
</dbReference>
<feature type="transmembrane region" description="Helical" evidence="6">
    <location>
        <begin position="785"/>
        <end position="807"/>
    </location>
</feature>
<gene>
    <name evidence="9" type="ORF">ACFQNG_18745</name>
</gene>
<evidence type="ECO:0000256" key="1">
    <source>
        <dbReference type="ARBA" id="ARBA00004651"/>
    </source>
</evidence>
<accession>A0ABW2RPX2</accession>
<evidence type="ECO:0000256" key="3">
    <source>
        <dbReference type="ARBA" id="ARBA00022692"/>
    </source>
</evidence>
<evidence type="ECO:0000256" key="2">
    <source>
        <dbReference type="ARBA" id="ARBA00022475"/>
    </source>
</evidence>
<keyword evidence="5 6" id="KW-0472">Membrane</keyword>
<evidence type="ECO:0000259" key="8">
    <source>
        <dbReference type="Pfam" id="PF12704"/>
    </source>
</evidence>
<dbReference type="RefSeq" id="WP_379867435.1">
    <property type="nucleotide sequence ID" value="NZ_JBHTBW010000080.1"/>
</dbReference>
<feature type="transmembrane region" description="Helical" evidence="6">
    <location>
        <begin position="305"/>
        <end position="332"/>
    </location>
</feature>
<dbReference type="InterPro" id="IPR038766">
    <property type="entry name" value="Membrane_comp_ABC_pdt"/>
</dbReference>
<feature type="transmembrane region" description="Helical" evidence="6">
    <location>
        <begin position="731"/>
        <end position="753"/>
    </location>
</feature>
<comment type="subcellular location">
    <subcellularLocation>
        <location evidence="1">Cell membrane</location>
        <topology evidence="1">Multi-pass membrane protein</topology>
    </subcellularLocation>
</comment>
<dbReference type="InterPro" id="IPR025857">
    <property type="entry name" value="MacB_PCD"/>
</dbReference>
<feature type="transmembrane region" description="Helical" evidence="6">
    <location>
        <begin position="344"/>
        <end position="366"/>
    </location>
</feature>
<evidence type="ECO:0000256" key="6">
    <source>
        <dbReference type="SAM" id="Phobius"/>
    </source>
</evidence>
<feature type="transmembrane region" description="Helical" evidence="6">
    <location>
        <begin position="475"/>
        <end position="494"/>
    </location>
</feature>
<feature type="transmembrane region" description="Helical" evidence="6">
    <location>
        <begin position="20"/>
        <end position="39"/>
    </location>
</feature>
<feature type="domain" description="ABC3 transporter permease C-terminal" evidence="7">
    <location>
        <begin position="736"/>
        <end position="840"/>
    </location>
</feature>
<name>A0ABW2RPX2_9BACL</name>